<dbReference type="Pfam" id="PF10272">
    <property type="entry name" value="Tmpp129"/>
    <property type="match status" value="1"/>
</dbReference>
<evidence type="ECO:0008006" key="8">
    <source>
        <dbReference type="Google" id="ProtNLM"/>
    </source>
</evidence>
<evidence type="ECO:0000313" key="7">
    <source>
        <dbReference type="Proteomes" id="UP000037510"/>
    </source>
</evidence>
<comment type="similarity">
    <text evidence="2">Belongs to the TMEM129 family.</text>
</comment>
<evidence type="ECO:0000256" key="5">
    <source>
        <dbReference type="ARBA" id="ARBA00023136"/>
    </source>
</evidence>
<dbReference type="AlphaFoldDB" id="A0A0L7KZD7"/>
<gene>
    <name evidence="6" type="ORF">OBRU01_18328</name>
</gene>
<dbReference type="Proteomes" id="UP000037510">
    <property type="component" value="Unassembled WGS sequence"/>
</dbReference>
<evidence type="ECO:0000256" key="2">
    <source>
        <dbReference type="ARBA" id="ARBA00007332"/>
    </source>
</evidence>
<sequence length="151" mass="17084">IPTRNDVKSFSFRITTAALRDLQPRLFHPIRVPPHLSLLPTLIERFVTVFRDYEIEQCIGCMQEQADVKIERRCMPPPPHLVGGPPECQPCNCRVLWCVSCMARWWAARAGSTPPAQWLAGRCTCPVCRAVFCLLDVRPVRSAPASRPSDM</sequence>
<evidence type="ECO:0000256" key="3">
    <source>
        <dbReference type="ARBA" id="ARBA00022692"/>
    </source>
</evidence>
<dbReference type="GO" id="GO:0061630">
    <property type="term" value="F:ubiquitin protein ligase activity"/>
    <property type="evidence" value="ECO:0007669"/>
    <property type="project" value="InterPro"/>
</dbReference>
<name>A0A0L7KZD7_OPEBR</name>
<comment type="caution">
    <text evidence="6">The sequence shown here is derived from an EMBL/GenBank/DDBJ whole genome shotgun (WGS) entry which is preliminary data.</text>
</comment>
<dbReference type="GO" id="GO:0005783">
    <property type="term" value="C:endoplasmic reticulum"/>
    <property type="evidence" value="ECO:0007669"/>
    <property type="project" value="TreeGrafter"/>
</dbReference>
<keyword evidence="7" id="KW-1185">Reference proteome</keyword>
<proteinExistence type="inferred from homology"/>
<dbReference type="STRING" id="104452.A0A0L7KZD7"/>
<reference evidence="6 7" key="1">
    <citation type="journal article" date="2015" name="Genome Biol. Evol.">
        <title>The genome of winter moth (Operophtera brumata) provides a genomic perspective on sexual dimorphism and phenology.</title>
        <authorList>
            <person name="Derks M.F."/>
            <person name="Smit S."/>
            <person name="Salis L."/>
            <person name="Schijlen E."/>
            <person name="Bossers A."/>
            <person name="Mateman C."/>
            <person name="Pijl A.S."/>
            <person name="de Ridder D."/>
            <person name="Groenen M.A."/>
            <person name="Visser M.E."/>
            <person name="Megens H.J."/>
        </authorList>
    </citation>
    <scope>NUCLEOTIDE SEQUENCE [LARGE SCALE GENOMIC DNA]</scope>
    <source>
        <strain evidence="6">WM2013NL</strain>
        <tissue evidence="6">Head and thorax</tissue>
    </source>
</reference>
<accession>A0A0L7KZD7</accession>
<dbReference type="PANTHER" id="PTHR31322">
    <property type="entry name" value="E3 UBIQUITIN-PROTEIN LIGASE TM129"/>
    <property type="match status" value="1"/>
</dbReference>
<organism evidence="6 7">
    <name type="scientific">Operophtera brumata</name>
    <name type="common">Winter moth</name>
    <name type="synonym">Phalaena brumata</name>
    <dbReference type="NCBI Taxonomy" id="104452"/>
    <lineage>
        <taxon>Eukaryota</taxon>
        <taxon>Metazoa</taxon>
        <taxon>Ecdysozoa</taxon>
        <taxon>Arthropoda</taxon>
        <taxon>Hexapoda</taxon>
        <taxon>Insecta</taxon>
        <taxon>Pterygota</taxon>
        <taxon>Neoptera</taxon>
        <taxon>Endopterygota</taxon>
        <taxon>Lepidoptera</taxon>
        <taxon>Glossata</taxon>
        <taxon>Ditrysia</taxon>
        <taxon>Geometroidea</taxon>
        <taxon>Geometridae</taxon>
        <taxon>Larentiinae</taxon>
        <taxon>Operophtera</taxon>
    </lineage>
</organism>
<dbReference type="GO" id="GO:0016567">
    <property type="term" value="P:protein ubiquitination"/>
    <property type="evidence" value="ECO:0007669"/>
    <property type="project" value="InterPro"/>
</dbReference>
<dbReference type="EMBL" id="JTDY01004248">
    <property type="protein sequence ID" value="KOB68389.1"/>
    <property type="molecule type" value="Genomic_DNA"/>
</dbReference>
<keyword evidence="5" id="KW-0472">Membrane</keyword>
<feature type="non-terminal residue" evidence="6">
    <location>
        <position position="1"/>
    </location>
</feature>
<dbReference type="InterPro" id="IPR018801">
    <property type="entry name" value="TM129"/>
</dbReference>
<comment type="subcellular location">
    <subcellularLocation>
        <location evidence="1">Membrane</location>
        <topology evidence="1">Multi-pass membrane protein</topology>
    </subcellularLocation>
</comment>
<dbReference type="GO" id="GO:0016020">
    <property type="term" value="C:membrane"/>
    <property type="evidence" value="ECO:0007669"/>
    <property type="project" value="UniProtKB-SubCell"/>
</dbReference>
<keyword evidence="3" id="KW-0812">Transmembrane</keyword>
<evidence type="ECO:0000256" key="1">
    <source>
        <dbReference type="ARBA" id="ARBA00004141"/>
    </source>
</evidence>
<evidence type="ECO:0000313" key="6">
    <source>
        <dbReference type="EMBL" id="KOB68389.1"/>
    </source>
</evidence>
<evidence type="ECO:0000256" key="4">
    <source>
        <dbReference type="ARBA" id="ARBA00022989"/>
    </source>
</evidence>
<dbReference type="PANTHER" id="PTHR31322:SF2">
    <property type="entry name" value="E3 UBIQUITIN-PROTEIN LIGASE TM129"/>
    <property type="match status" value="1"/>
</dbReference>
<feature type="non-terminal residue" evidence="6">
    <location>
        <position position="151"/>
    </location>
</feature>
<keyword evidence="4" id="KW-1133">Transmembrane helix</keyword>
<protein>
    <recommendedName>
        <fullName evidence="8">Transmembrane protein 129</fullName>
    </recommendedName>
</protein>